<dbReference type="Pfam" id="PF04307">
    <property type="entry name" value="YdjM"/>
    <property type="match status" value="1"/>
</dbReference>
<sequence>MPTIITHAAIPLCLGAGLGTKVIPPRLLLAGIALAMLPDADVLSFKLGIAYGNVFGHRGFTHSLLFAFAVPILCALIGRRWLKASLTHCWLFLTVSLLSHSLLDSITTGGKGVGWLWPWSDERFFAPWQVIKVAPFALCHAVWPSGDTLGTAVGVVAGADADDNPVVETAIKKPDSTRYVLSGL</sequence>
<evidence type="ECO:0000256" key="1">
    <source>
        <dbReference type="SAM" id="Phobius"/>
    </source>
</evidence>
<dbReference type="InterPro" id="IPR007404">
    <property type="entry name" value="YdjM-like"/>
</dbReference>
<evidence type="ECO:0000313" key="2">
    <source>
        <dbReference type="EMBL" id="CBG87338.1"/>
    </source>
</evidence>
<dbReference type="KEGG" id="cro:ROD_05591"/>
<dbReference type="Proteomes" id="UP000001889">
    <property type="component" value="Chromosome"/>
</dbReference>
<name>D2TLX8_CITRI</name>
<keyword evidence="1" id="KW-1133">Transmembrane helix</keyword>
<gene>
    <name evidence="2" type="ordered locus">ROD_05591</name>
</gene>
<keyword evidence="1" id="KW-0472">Membrane</keyword>
<dbReference type="PANTHER" id="PTHR35531">
    <property type="entry name" value="INNER MEMBRANE PROTEIN YBCI-RELATED"/>
    <property type="match status" value="1"/>
</dbReference>
<dbReference type="eggNOG" id="COG1988">
    <property type="taxonomic scope" value="Bacteria"/>
</dbReference>
<dbReference type="PANTHER" id="PTHR35531:SF1">
    <property type="entry name" value="INNER MEMBRANE PROTEIN YBCI-RELATED"/>
    <property type="match status" value="1"/>
</dbReference>
<dbReference type="HOGENOM" id="CLU_125861_0_0_6"/>
<organism evidence="2 3">
    <name type="scientific">Citrobacter rodentium (strain ICC168)</name>
    <name type="common">Citrobacter freundii biotype 4280</name>
    <dbReference type="NCBI Taxonomy" id="637910"/>
    <lineage>
        <taxon>Bacteria</taxon>
        <taxon>Pseudomonadati</taxon>
        <taxon>Pseudomonadota</taxon>
        <taxon>Gammaproteobacteria</taxon>
        <taxon>Enterobacterales</taxon>
        <taxon>Enterobacteriaceae</taxon>
        <taxon>Citrobacter</taxon>
    </lineage>
</organism>
<reference evidence="2 3" key="1">
    <citation type="journal article" date="2010" name="J. Bacteriol.">
        <title>The Citrobacter rodentium genome sequence reveals convergent evolution with human pathogenic Escherichia coli.</title>
        <authorList>
            <person name="Petty N.K."/>
            <person name="Bulgin R."/>
            <person name="Crepin V.F."/>
            <person name="Cerdeno-Tarraga A.M."/>
            <person name="Schroeder G.N."/>
            <person name="Quail M.A."/>
            <person name="Lennard N."/>
            <person name="Corton C."/>
            <person name="Barron A."/>
            <person name="Clark L."/>
            <person name="Toribio A.L."/>
            <person name="Parkhill J."/>
            <person name="Dougan G."/>
            <person name="Frankel G."/>
            <person name="Thomson N.R."/>
        </authorList>
    </citation>
    <scope>NUCLEOTIDE SEQUENCE [LARGE SCALE GENOMIC DNA]</scope>
    <source>
        <strain evidence="2 3">ICC168</strain>
    </source>
</reference>
<evidence type="ECO:0000313" key="3">
    <source>
        <dbReference type="Proteomes" id="UP000001889"/>
    </source>
</evidence>
<dbReference type="AlphaFoldDB" id="D2TLX8"/>
<proteinExistence type="predicted"/>
<keyword evidence="1" id="KW-0812">Transmembrane</keyword>
<dbReference type="STRING" id="637910.ROD_05591"/>
<dbReference type="EMBL" id="FN543502">
    <property type="protein sequence ID" value="CBG87338.1"/>
    <property type="molecule type" value="Genomic_DNA"/>
</dbReference>
<feature type="transmembrane region" description="Helical" evidence="1">
    <location>
        <begin position="60"/>
        <end position="78"/>
    </location>
</feature>
<protein>
    <submittedName>
        <fullName evidence="2">Membrane protein</fullName>
    </submittedName>
</protein>
<keyword evidence="3" id="KW-1185">Reference proteome</keyword>
<accession>D2TLX8</accession>